<accession>A0A397HWH3</accession>
<comment type="caution">
    <text evidence="1">The sequence shown here is derived from an EMBL/GenBank/DDBJ whole genome shotgun (WGS) entry which is preliminary data.</text>
</comment>
<reference evidence="1 2" key="1">
    <citation type="submission" date="2018-08" db="EMBL/GenBank/DDBJ databases">
        <title>Genome and evolution of the arbuscular mycorrhizal fungus Diversispora epigaea (formerly Glomus versiforme) and its bacterial endosymbionts.</title>
        <authorList>
            <person name="Sun X."/>
            <person name="Fei Z."/>
            <person name="Harrison M."/>
        </authorList>
    </citation>
    <scope>NUCLEOTIDE SEQUENCE [LARGE SCALE GENOMIC DNA]</scope>
    <source>
        <strain evidence="1 2">IT104</strain>
    </source>
</reference>
<proteinExistence type="predicted"/>
<evidence type="ECO:0000313" key="1">
    <source>
        <dbReference type="EMBL" id="RHZ65916.1"/>
    </source>
</evidence>
<organism evidence="1 2">
    <name type="scientific">Diversispora epigaea</name>
    <dbReference type="NCBI Taxonomy" id="1348612"/>
    <lineage>
        <taxon>Eukaryota</taxon>
        <taxon>Fungi</taxon>
        <taxon>Fungi incertae sedis</taxon>
        <taxon>Mucoromycota</taxon>
        <taxon>Glomeromycotina</taxon>
        <taxon>Glomeromycetes</taxon>
        <taxon>Diversisporales</taxon>
        <taxon>Diversisporaceae</taxon>
        <taxon>Diversispora</taxon>
    </lineage>
</organism>
<name>A0A397HWH3_9GLOM</name>
<sequence length="64" mass="7564">MNNFDTLLANININNIHPPPEIEEVLDFFKSKKPTDRATNRLWKNSTRLEKLEYVNLAQRVKSH</sequence>
<gene>
    <name evidence="1" type="ORF">Glove_310g18</name>
</gene>
<protein>
    <submittedName>
        <fullName evidence="1">Uncharacterized protein</fullName>
    </submittedName>
</protein>
<keyword evidence="2" id="KW-1185">Reference proteome</keyword>
<dbReference type="EMBL" id="PQFF01000284">
    <property type="protein sequence ID" value="RHZ65916.1"/>
    <property type="molecule type" value="Genomic_DNA"/>
</dbReference>
<evidence type="ECO:0000313" key="2">
    <source>
        <dbReference type="Proteomes" id="UP000266861"/>
    </source>
</evidence>
<dbReference type="Proteomes" id="UP000266861">
    <property type="component" value="Unassembled WGS sequence"/>
</dbReference>
<dbReference type="AlphaFoldDB" id="A0A397HWH3"/>